<dbReference type="EMBL" id="JAUEDM010000001">
    <property type="protein sequence ID" value="KAK3331261.1"/>
    <property type="molecule type" value="Genomic_DNA"/>
</dbReference>
<sequence>MLFHLSLLVLSSSLPLSWGLMAVKPRDDHRLPDKVNHPEIPDGPPPGPLFLRAPELDKRFQPALDFDTDSCYNVPAIGPPPNNDIALGLNPFTWPPQRDCRNEEMLARGNVYSRQRCNNGYCVVFYAYYFQKDRNTLFKDFSHRHDWEHIAVWVRMSDWFATHVAVSQHKGYEIKDNAAVPWTAAGDGKPAVVYHQDSGLTHCFRFANGDDMANQENHWHRWITGPLIGYYGWDSVEQRERMFTHDWEGAVLAIKDDATFADNIRKARPEGITFDENKDDDTTNFV</sequence>
<feature type="signal peptide" evidence="1">
    <location>
        <begin position="1"/>
        <end position="19"/>
    </location>
</feature>
<keyword evidence="3" id="KW-1185">Reference proteome</keyword>
<gene>
    <name evidence="2" type="ORF">B0H66DRAFT_587500</name>
</gene>
<dbReference type="PANTHER" id="PTHR33657">
    <property type="entry name" value="DOMAIN PROTEIN, PUTATIVE (AFU_ORTHOLOGUE AFUA_5G00600)-RELATED"/>
    <property type="match status" value="1"/>
</dbReference>
<dbReference type="InterPro" id="IPR008701">
    <property type="entry name" value="NPP1"/>
</dbReference>
<dbReference type="PANTHER" id="PTHR33657:SF6">
    <property type="entry name" value="SECRETED PROTEIN"/>
    <property type="match status" value="1"/>
</dbReference>
<evidence type="ECO:0000256" key="1">
    <source>
        <dbReference type="SAM" id="SignalP"/>
    </source>
</evidence>
<name>A0AAE0MG25_9PEZI</name>
<proteinExistence type="predicted"/>
<keyword evidence="1" id="KW-0732">Signal</keyword>
<dbReference type="AlphaFoldDB" id="A0AAE0MG25"/>
<protein>
    <submittedName>
        <fullName evidence="2">Necrosis and ethylene-inducing protein-inducing protein</fullName>
    </submittedName>
</protein>
<comment type="caution">
    <text evidence="2">The sequence shown here is derived from an EMBL/GenBank/DDBJ whole genome shotgun (WGS) entry which is preliminary data.</text>
</comment>
<dbReference type="Pfam" id="PF05630">
    <property type="entry name" value="NPP1"/>
    <property type="match status" value="1"/>
</dbReference>
<dbReference type="Proteomes" id="UP001283341">
    <property type="component" value="Unassembled WGS sequence"/>
</dbReference>
<evidence type="ECO:0000313" key="3">
    <source>
        <dbReference type="Proteomes" id="UP001283341"/>
    </source>
</evidence>
<organism evidence="2 3">
    <name type="scientific">Apodospora peruviana</name>
    <dbReference type="NCBI Taxonomy" id="516989"/>
    <lineage>
        <taxon>Eukaryota</taxon>
        <taxon>Fungi</taxon>
        <taxon>Dikarya</taxon>
        <taxon>Ascomycota</taxon>
        <taxon>Pezizomycotina</taxon>
        <taxon>Sordariomycetes</taxon>
        <taxon>Sordariomycetidae</taxon>
        <taxon>Sordariales</taxon>
        <taxon>Lasiosphaeriaceae</taxon>
        <taxon>Apodospora</taxon>
    </lineage>
</organism>
<evidence type="ECO:0000313" key="2">
    <source>
        <dbReference type="EMBL" id="KAK3331261.1"/>
    </source>
</evidence>
<reference evidence="2" key="1">
    <citation type="journal article" date="2023" name="Mol. Phylogenet. Evol.">
        <title>Genome-scale phylogeny and comparative genomics of the fungal order Sordariales.</title>
        <authorList>
            <person name="Hensen N."/>
            <person name="Bonometti L."/>
            <person name="Westerberg I."/>
            <person name="Brannstrom I.O."/>
            <person name="Guillou S."/>
            <person name="Cros-Aarteil S."/>
            <person name="Calhoun S."/>
            <person name="Haridas S."/>
            <person name="Kuo A."/>
            <person name="Mondo S."/>
            <person name="Pangilinan J."/>
            <person name="Riley R."/>
            <person name="LaButti K."/>
            <person name="Andreopoulos B."/>
            <person name="Lipzen A."/>
            <person name="Chen C."/>
            <person name="Yan M."/>
            <person name="Daum C."/>
            <person name="Ng V."/>
            <person name="Clum A."/>
            <person name="Steindorff A."/>
            <person name="Ohm R.A."/>
            <person name="Martin F."/>
            <person name="Silar P."/>
            <person name="Natvig D.O."/>
            <person name="Lalanne C."/>
            <person name="Gautier V."/>
            <person name="Ament-Velasquez S.L."/>
            <person name="Kruys A."/>
            <person name="Hutchinson M.I."/>
            <person name="Powell A.J."/>
            <person name="Barry K."/>
            <person name="Miller A.N."/>
            <person name="Grigoriev I.V."/>
            <person name="Debuchy R."/>
            <person name="Gladieux P."/>
            <person name="Hiltunen Thoren M."/>
            <person name="Johannesson H."/>
        </authorList>
    </citation>
    <scope>NUCLEOTIDE SEQUENCE</scope>
    <source>
        <strain evidence="2">CBS 118394</strain>
    </source>
</reference>
<reference evidence="2" key="2">
    <citation type="submission" date="2023-06" db="EMBL/GenBank/DDBJ databases">
        <authorList>
            <consortium name="Lawrence Berkeley National Laboratory"/>
            <person name="Haridas S."/>
            <person name="Hensen N."/>
            <person name="Bonometti L."/>
            <person name="Westerberg I."/>
            <person name="Brannstrom I.O."/>
            <person name="Guillou S."/>
            <person name="Cros-Aarteil S."/>
            <person name="Calhoun S."/>
            <person name="Kuo A."/>
            <person name="Mondo S."/>
            <person name="Pangilinan J."/>
            <person name="Riley R."/>
            <person name="Labutti K."/>
            <person name="Andreopoulos B."/>
            <person name="Lipzen A."/>
            <person name="Chen C."/>
            <person name="Yanf M."/>
            <person name="Daum C."/>
            <person name="Ng V."/>
            <person name="Clum A."/>
            <person name="Steindorff A."/>
            <person name="Ohm R."/>
            <person name="Martin F."/>
            <person name="Silar P."/>
            <person name="Natvig D."/>
            <person name="Lalanne C."/>
            <person name="Gautier V."/>
            <person name="Ament-Velasquez S.L."/>
            <person name="Kruys A."/>
            <person name="Hutchinson M.I."/>
            <person name="Powell A.J."/>
            <person name="Barry K."/>
            <person name="Miller A.N."/>
            <person name="Grigoriev I.V."/>
            <person name="Debuchy R."/>
            <person name="Gladieux P."/>
            <person name="Thoren M.H."/>
            <person name="Johannesson H."/>
        </authorList>
    </citation>
    <scope>NUCLEOTIDE SEQUENCE</scope>
    <source>
        <strain evidence="2">CBS 118394</strain>
    </source>
</reference>
<accession>A0AAE0MG25</accession>
<feature type="chain" id="PRO_5042222446" evidence="1">
    <location>
        <begin position="20"/>
        <end position="286"/>
    </location>
</feature>